<gene>
    <name evidence="4" type="ORF">CMV_026414</name>
</gene>
<protein>
    <submittedName>
        <fullName evidence="4">Uncharacterized protein</fullName>
    </submittedName>
</protein>
<sequence>MGQEIVSRESPKELGGRRRLSLYEDILFVLKNNIGTEVVEGIKLNTPIEIEEHLSAEAFSKMKKLRLLKIGYEQPPQDLIRSPVQLPQGLSYLSNELRAIDWHGYPLKSMPANFQPNKLVELRMHYSNIKQLWKGIMILNELKLIDLSDSQNLIEIPDLSGVPNLKQLILQRFVDYRLGIKDVTFTVVDYRFGIDDVKEVGVFANDDGLGNKVTISDESDDVTISDESDDEFGFSDEGDRENRGSRVTTIINKIEKVGIFITMFINKMEKVILEDRGVGNKGS</sequence>
<dbReference type="InterPro" id="IPR032675">
    <property type="entry name" value="LRR_dom_sf"/>
</dbReference>
<feature type="compositionally biased region" description="Acidic residues" evidence="3">
    <location>
        <begin position="222"/>
        <end position="239"/>
    </location>
</feature>
<organism evidence="4 5">
    <name type="scientific">Castanea mollissima</name>
    <name type="common">Chinese chestnut</name>
    <dbReference type="NCBI Taxonomy" id="60419"/>
    <lineage>
        <taxon>Eukaryota</taxon>
        <taxon>Viridiplantae</taxon>
        <taxon>Streptophyta</taxon>
        <taxon>Embryophyta</taxon>
        <taxon>Tracheophyta</taxon>
        <taxon>Spermatophyta</taxon>
        <taxon>Magnoliopsida</taxon>
        <taxon>eudicotyledons</taxon>
        <taxon>Gunneridae</taxon>
        <taxon>Pentapetalae</taxon>
        <taxon>rosids</taxon>
        <taxon>fabids</taxon>
        <taxon>Fagales</taxon>
        <taxon>Fagaceae</taxon>
        <taxon>Castanea</taxon>
    </lineage>
</organism>
<proteinExistence type="predicted"/>
<dbReference type="AlphaFoldDB" id="A0A8J4QK56"/>
<comment type="caution">
    <text evidence="4">The sequence shown here is derived from an EMBL/GenBank/DDBJ whole genome shotgun (WGS) entry which is preliminary data.</text>
</comment>
<dbReference type="InterPro" id="IPR011713">
    <property type="entry name" value="Leu-rich_rpt_3"/>
</dbReference>
<evidence type="ECO:0000256" key="1">
    <source>
        <dbReference type="ARBA" id="ARBA00022614"/>
    </source>
</evidence>
<evidence type="ECO:0000313" key="5">
    <source>
        <dbReference type="Proteomes" id="UP000737018"/>
    </source>
</evidence>
<dbReference type="GO" id="GO:0006952">
    <property type="term" value="P:defense response"/>
    <property type="evidence" value="ECO:0007669"/>
    <property type="project" value="InterPro"/>
</dbReference>
<dbReference type="InterPro" id="IPR044974">
    <property type="entry name" value="Disease_R_plants"/>
</dbReference>
<dbReference type="OrthoDB" id="819151at2759"/>
<name>A0A8J4QK56_9ROSI</name>
<accession>A0A8J4QK56</accession>
<dbReference type="Pfam" id="PF07725">
    <property type="entry name" value="LRR_3"/>
    <property type="match status" value="1"/>
</dbReference>
<dbReference type="Proteomes" id="UP000737018">
    <property type="component" value="Unassembled WGS sequence"/>
</dbReference>
<keyword evidence="1" id="KW-0433">Leucine-rich repeat</keyword>
<evidence type="ECO:0000256" key="2">
    <source>
        <dbReference type="ARBA" id="ARBA00022737"/>
    </source>
</evidence>
<dbReference type="PANTHER" id="PTHR11017:SF559">
    <property type="entry name" value="DISEASE RESISTANCE PROTEIN CHL1"/>
    <property type="match status" value="1"/>
</dbReference>
<dbReference type="Gene3D" id="3.80.10.10">
    <property type="entry name" value="Ribonuclease Inhibitor"/>
    <property type="match status" value="1"/>
</dbReference>
<keyword evidence="5" id="KW-1185">Reference proteome</keyword>
<dbReference type="EMBL" id="JRKL02007764">
    <property type="protein sequence ID" value="KAF3947449.1"/>
    <property type="molecule type" value="Genomic_DNA"/>
</dbReference>
<keyword evidence="2" id="KW-0677">Repeat</keyword>
<evidence type="ECO:0000313" key="4">
    <source>
        <dbReference type="EMBL" id="KAF3947449.1"/>
    </source>
</evidence>
<reference evidence="4" key="1">
    <citation type="submission" date="2020-03" db="EMBL/GenBank/DDBJ databases">
        <title>Castanea mollissima Vanexum genome sequencing.</title>
        <authorList>
            <person name="Staton M."/>
        </authorList>
    </citation>
    <scope>NUCLEOTIDE SEQUENCE</scope>
    <source>
        <tissue evidence="4">Leaf</tissue>
    </source>
</reference>
<dbReference type="PANTHER" id="PTHR11017">
    <property type="entry name" value="LEUCINE-RICH REPEAT-CONTAINING PROTEIN"/>
    <property type="match status" value="1"/>
</dbReference>
<dbReference type="SUPFAM" id="SSF52058">
    <property type="entry name" value="L domain-like"/>
    <property type="match status" value="1"/>
</dbReference>
<feature type="region of interest" description="Disordered" evidence="3">
    <location>
        <begin position="222"/>
        <end position="242"/>
    </location>
</feature>
<evidence type="ECO:0000256" key="3">
    <source>
        <dbReference type="SAM" id="MobiDB-lite"/>
    </source>
</evidence>